<reference evidence="14 15" key="1">
    <citation type="journal article" date="2023" name="BMC Biotechnol.">
        <title>Vitis rotundifolia cv Carlos genome sequencing.</title>
        <authorList>
            <person name="Huff M."/>
            <person name="Hulse-Kemp A."/>
            <person name="Scheffler B."/>
            <person name="Youngblood R."/>
            <person name="Simpson S."/>
            <person name="Babiker E."/>
            <person name="Staton M."/>
        </authorList>
    </citation>
    <scope>NUCLEOTIDE SEQUENCE [LARGE SCALE GENOMIC DNA]</scope>
    <source>
        <tissue evidence="14">Leaf</tissue>
    </source>
</reference>
<evidence type="ECO:0000256" key="8">
    <source>
        <dbReference type="ARBA" id="ARBA00022640"/>
    </source>
</evidence>
<evidence type="ECO:0000256" key="4">
    <source>
        <dbReference type="ARBA" id="ARBA00011593"/>
    </source>
</evidence>
<dbReference type="InterPro" id="IPR034626">
    <property type="entry name" value="OEP24"/>
</dbReference>
<comment type="caution">
    <text evidence="14">The sequence shown here is derived from an EMBL/GenBank/DDBJ whole genome shotgun (WGS) entry which is preliminary data.</text>
</comment>
<dbReference type="GO" id="GO:0009707">
    <property type="term" value="C:chloroplast outer membrane"/>
    <property type="evidence" value="ECO:0007669"/>
    <property type="project" value="UniProtKB-SubCell"/>
</dbReference>
<gene>
    <name evidence="14" type="ORF">PVL29_023928</name>
</gene>
<evidence type="ECO:0000256" key="5">
    <source>
        <dbReference type="ARBA" id="ARBA00022448"/>
    </source>
</evidence>
<evidence type="ECO:0000256" key="11">
    <source>
        <dbReference type="ARBA" id="ARBA00023065"/>
    </source>
</evidence>
<keyword evidence="9" id="KW-0812">Transmembrane</keyword>
<evidence type="ECO:0000256" key="9">
    <source>
        <dbReference type="ARBA" id="ARBA00022692"/>
    </source>
</evidence>
<keyword evidence="5" id="KW-0813">Transport</keyword>
<accession>A0AA38YQE0</accession>
<evidence type="ECO:0000256" key="1">
    <source>
        <dbReference type="ARBA" id="ARBA00002327"/>
    </source>
</evidence>
<dbReference type="PANTHER" id="PTHR35284">
    <property type="entry name" value="OUTER ENVELOPE PORE PROTEIN 24A, CHLOROPLASTIC-RELATED"/>
    <property type="match status" value="1"/>
</dbReference>
<sequence length="213" mass="23606">MNTSLKLSYGFEKNNAAAFATVAAKAGDVKFKASMTDATFANGPSLTGLALAVEKPGSFGIDFDVPKKDFKFRFMNTINVAEKPLNLTYMHNRGENRTTLDGALVLDSANKVAGNYVFGTKDNFKLKYTYVHGGTTTFEPCFDFAGQSWDFMLSHKVYGDDVVKATYKTSNRVIGLDWSRNSKRSFKISATIDLNEESKVPKLFAESTWTFES</sequence>
<evidence type="ECO:0000313" key="14">
    <source>
        <dbReference type="EMBL" id="KAJ9674690.1"/>
    </source>
</evidence>
<comment type="subcellular location">
    <subcellularLocation>
        <location evidence="2">Plastid</location>
        <location evidence="2">Chloroplast outer membrane</location>
        <topology evidence="2">Multi-pass membrane protein</topology>
    </subcellularLocation>
    <subcellularLocation>
        <location evidence="3">Plastid</location>
        <location evidence="3">Etioplast membrane</location>
        <topology evidence="3">Multi-pass membrane protein</topology>
    </subcellularLocation>
</comment>
<dbReference type="EMBL" id="JARBHA010000018">
    <property type="protein sequence ID" value="KAJ9674690.1"/>
    <property type="molecule type" value="Genomic_DNA"/>
</dbReference>
<keyword evidence="13" id="KW-0472">Membrane</keyword>
<dbReference type="GO" id="GO:0034765">
    <property type="term" value="P:regulation of monoatomic ion transmembrane transport"/>
    <property type="evidence" value="ECO:0007669"/>
    <property type="project" value="InterPro"/>
</dbReference>
<evidence type="ECO:0000256" key="3">
    <source>
        <dbReference type="ARBA" id="ARBA00004441"/>
    </source>
</evidence>
<keyword evidence="10" id="KW-1002">Plastid outer membrane</keyword>
<dbReference type="PANTHER" id="PTHR35284:SF1">
    <property type="entry name" value="OUTER ENVELOPE PORE PROTEIN 24A, CHLOROPLASTIC-RELATED"/>
    <property type="match status" value="1"/>
</dbReference>
<evidence type="ECO:0000313" key="15">
    <source>
        <dbReference type="Proteomes" id="UP001168098"/>
    </source>
</evidence>
<comment type="subunit">
    <text evidence="4">Homooligomers form large rather nonselective pores in plastidial outer membranes.</text>
</comment>
<evidence type="ECO:0000256" key="7">
    <source>
        <dbReference type="ARBA" id="ARBA00022528"/>
    </source>
</evidence>
<evidence type="ECO:0000256" key="6">
    <source>
        <dbReference type="ARBA" id="ARBA00022452"/>
    </source>
</evidence>
<dbReference type="GO" id="GO:0046930">
    <property type="term" value="C:pore complex"/>
    <property type="evidence" value="ECO:0007669"/>
    <property type="project" value="UniProtKB-KW"/>
</dbReference>
<dbReference type="GO" id="GO:0034426">
    <property type="term" value="C:etioplast membrane"/>
    <property type="evidence" value="ECO:0007669"/>
    <property type="project" value="UniProtKB-SubCell"/>
</dbReference>
<keyword evidence="8" id="KW-0934">Plastid</keyword>
<comment type="function">
    <text evidence="1">High-conductance voltage-dependent solute channel with a slight selectivity for cations transporting triosephosphates, dicarboxylic acids, ATP, inorganic phosphate (Pi), sugars, and positively or negatively charged amino acids.</text>
</comment>
<organism evidence="14 15">
    <name type="scientific">Vitis rotundifolia</name>
    <name type="common">Muscadine grape</name>
    <dbReference type="NCBI Taxonomy" id="103349"/>
    <lineage>
        <taxon>Eukaryota</taxon>
        <taxon>Viridiplantae</taxon>
        <taxon>Streptophyta</taxon>
        <taxon>Embryophyta</taxon>
        <taxon>Tracheophyta</taxon>
        <taxon>Spermatophyta</taxon>
        <taxon>Magnoliopsida</taxon>
        <taxon>eudicotyledons</taxon>
        <taxon>Gunneridae</taxon>
        <taxon>Pentapetalae</taxon>
        <taxon>rosids</taxon>
        <taxon>Vitales</taxon>
        <taxon>Vitaceae</taxon>
        <taxon>Viteae</taxon>
        <taxon>Vitis</taxon>
    </lineage>
</organism>
<evidence type="ECO:0000256" key="10">
    <source>
        <dbReference type="ARBA" id="ARBA00022805"/>
    </source>
</evidence>
<protein>
    <submittedName>
        <fullName evidence="14">Uncharacterized protein</fullName>
    </submittedName>
</protein>
<keyword evidence="7" id="KW-0150">Chloroplast</keyword>
<evidence type="ECO:0000256" key="12">
    <source>
        <dbReference type="ARBA" id="ARBA00023114"/>
    </source>
</evidence>
<evidence type="ECO:0000256" key="2">
    <source>
        <dbReference type="ARBA" id="ARBA00004396"/>
    </source>
</evidence>
<dbReference type="GO" id="GO:0022843">
    <property type="term" value="F:voltage-gated monoatomic cation channel activity"/>
    <property type="evidence" value="ECO:0007669"/>
    <property type="project" value="InterPro"/>
</dbReference>
<dbReference type="GO" id="GO:0015288">
    <property type="term" value="F:porin activity"/>
    <property type="evidence" value="ECO:0007669"/>
    <property type="project" value="UniProtKB-KW"/>
</dbReference>
<proteinExistence type="predicted"/>
<name>A0AA38YQE0_VITRO</name>
<dbReference type="AlphaFoldDB" id="A0AA38YQE0"/>
<keyword evidence="12" id="KW-0626">Porin</keyword>
<keyword evidence="6" id="KW-1134">Transmembrane beta strand</keyword>
<evidence type="ECO:0000256" key="13">
    <source>
        <dbReference type="ARBA" id="ARBA00023136"/>
    </source>
</evidence>
<dbReference type="Proteomes" id="UP001168098">
    <property type="component" value="Unassembled WGS sequence"/>
</dbReference>
<keyword evidence="11" id="KW-0406">Ion transport</keyword>
<keyword evidence="15" id="KW-1185">Reference proteome</keyword>